<dbReference type="CDD" id="cd06225">
    <property type="entry name" value="HAMP"/>
    <property type="match status" value="1"/>
</dbReference>
<dbReference type="InterPro" id="IPR050428">
    <property type="entry name" value="TCS_sensor_his_kinase"/>
</dbReference>
<keyword evidence="7 13" id="KW-0418">Kinase</keyword>
<dbReference type="SUPFAM" id="SSF55874">
    <property type="entry name" value="ATPase domain of HSP90 chaperone/DNA topoisomerase II/histidine kinase"/>
    <property type="match status" value="1"/>
</dbReference>
<dbReference type="Gene3D" id="3.30.565.10">
    <property type="entry name" value="Histidine kinase-like ATPase, C-terminal domain"/>
    <property type="match status" value="1"/>
</dbReference>
<dbReference type="GO" id="GO:0000155">
    <property type="term" value="F:phosphorelay sensor kinase activity"/>
    <property type="evidence" value="ECO:0007669"/>
    <property type="project" value="InterPro"/>
</dbReference>
<dbReference type="SMART" id="SM00388">
    <property type="entry name" value="HisKA"/>
    <property type="match status" value="1"/>
</dbReference>
<keyword evidence="9" id="KW-0902">Two-component regulatory system</keyword>
<dbReference type="SMART" id="SM00304">
    <property type="entry name" value="HAMP"/>
    <property type="match status" value="1"/>
</dbReference>
<evidence type="ECO:0000256" key="7">
    <source>
        <dbReference type="ARBA" id="ARBA00022777"/>
    </source>
</evidence>
<organism evidence="13 14">
    <name type="scientific">Kribbella caucasensis</name>
    <dbReference type="NCBI Taxonomy" id="2512215"/>
    <lineage>
        <taxon>Bacteria</taxon>
        <taxon>Bacillati</taxon>
        <taxon>Actinomycetota</taxon>
        <taxon>Actinomycetes</taxon>
        <taxon>Propionibacteriales</taxon>
        <taxon>Kribbellaceae</taxon>
        <taxon>Kribbella</taxon>
    </lineage>
</organism>
<keyword evidence="6" id="KW-0812">Transmembrane</keyword>
<keyword evidence="4" id="KW-0597">Phosphoprotein</keyword>
<dbReference type="PROSITE" id="PS50109">
    <property type="entry name" value="HIS_KIN"/>
    <property type="match status" value="1"/>
</dbReference>
<evidence type="ECO:0000256" key="1">
    <source>
        <dbReference type="ARBA" id="ARBA00000085"/>
    </source>
</evidence>
<dbReference type="InterPro" id="IPR036097">
    <property type="entry name" value="HisK_dim/P_sf"/>
</dbReference>
<dbReference type="InterPro" id="IPR036890">
    <property type="entry name" value="HATPase_C_sf"/>
</dbReference>
<evidence type="ECO:0000256" key="9">
    <source>
        <dbReference type="ARBA" id="ARBA00023012"/>
    </source>
</evidence>
<dbReference type="EC" id="2.7.13.3" evidence="3"/>
<dbReference type="Pfam" id="PF00512">
    <property type="entry name" value="HisKA"/>
    <property type="match status" value="1"/>
</dbReference>
<evidence type="ECO:0000313" key="13">
    <source>
        <dbReference type="EMBL" id="TDO44240.1"/>
    </source>
</evidence>
<keyword evidence="10" id="KW-0472">Membrane</keyword>
<dbReference type="SMART" id="SM00387">
    <property type="entry name" value="HATPase_c"/>
    <property type="match status" value="1"/>
</dbReference>
<dbReference type="EMBL" id="SNWQ01000016">
    <property type="protein sequence ID" value="TDO44240.1"/>
    <property type="molecule type" value="Genomic_DNA"/>
</dbReference>
<evidence type="ECO:0000256" key="10">
    <source>
        <dbReference type="ARBA" id="ARBA00023136"/>
    </source>
</evidence>
<evidence type="ECO:0000259" key="12">
    <source>
        <dbReference type="PROSITE" id="PS50885"/>
    </source>
</evidence>
<dbReference type="InterPro" id="IPR003594">
    <property type="entry name" value="HATPase_dom"/>
</dbReference>
<dbReference type="InterPro" id="IPR003660">
    <property type="entry name" value="HAMP_dom"/>
</dbReference>
<evidence type="ECO:0000256" key="2">
    <source>
        <dbReference type="ARBA" id="ARBA00004236"/>
    </source>
</evidence>
<dbReference type="AlphaFoldDB" id="A0A4R6K4K4"/>
<keyword evidence="8" id="KW-1133">Transmembrane helix</keyword>
<evidence type="ECO:0000313" key="14">
    <source>
        <dbReference type="Proteomes" id="UP000295388"/>
    </source>
</evidence>
<reference evidence="13 14" key="1">
    <citation type="submission" date="2019-03" db="EMBL/GenBank/DDBJ databases">
        <title>Genomic Encyclopedia of Type Strains, Phase III (KMG-III): the genomes of soil and plant-associated and newly described type strains.</title>
        <authorList>
            <person name="Whitman W."/>
        </authorList>
    </citation>
    <scope>NUCLEOTIDE SEQUENCE [LARGE SCALE GENOMIC DNA]</scope>
    <source>
        <strain evidence="13 14">VKM Ac-2527</strain>
    </source>
</reference>
<evidence type="ECO:0000256" key="6">
    <source>
        <dbReference type="ARBA" id="ARBA00022692"/>
    </source>
</evidence>
<dbReference type="Pfam" id="PF00672">
    <property type="entry name" value="HAMP"/>
    <property type="match status" value="1"/>
</dbReference>
<comment type="subcellular location">
    <subcellularLocation>
        <location evidence="2">Cell membrane</location>
    </subcellularLocation>
</comment>
<feature type="domain" description="Histidine kinase" evidence="11">
    <location>
        <begin position="212"/>
        <end position="418"/>
    </location>
</feature>
<evidence type="ECO:0000259" key="11">
    <source>
        <dbReference type="PROSITE" id="PS50109"/>
    </source>
</evidence>
<evidence type="ECO:0000256" key="4">
    <source>
        <dbReference type="ARBA" id="ARBA00022553"/>
    </source>
</evidence>
<dbReference type="InterPro" id="IPR005467">
    <property type="entry name" value="His_kinase_dom"/>
</dbReference>
<gene>
    <name evidence="13" type="ORF">EV643_11651</name>
</gene>
<dbReference type="Gene3D" id="6.10.340.10">
    <property type="match status" value="1"/>
</dbReference>
<dbReference type="PANTHER" id="PTHR45436:SF5">
    <property type="entry name" value="SENSOR HISTIDINE KINASE TRCS"/>
    <property type="match status" value="1"/>
</dbReference>
<feature type="domain" description="HAMP" evidence="12">
    <location>
        <begin position="152"/>
        <end position="204"/>
    </location>
</feature>
<comment type="catalytic activity">
    <reaction evidence="1">
        <text>ATP + protein L-histidine = ADP + protein N-phospho-L-histidine.</text>
        <dbReference type="EC" id="2.7.13.3"/>
    </reaction>
</comment>
<keyword evidence="5" id="KW-0808">Transferase</keyword>
<evidence type="ECO:0000256" key="3">
    <source>
        <dbReference type="ARBA" id="ARBA00012438"/>
    </source>
</evidence>
<sequence length="421" mass="45288">MRIRVTLAAVLVVGLALVAGAFVLVTLLGSVLTAQVCADVRDRAAELSASAVRASSTSSELVQMIDRSGVVVGGSDTGRFASPGRDCVNLEPPGYAEDYVFAAAAVESGGEVIVGRPLVDVLDSTRFVSRVLVVGVPVMMLIVGGVTWVVTGRVLAPVSAIRREVDEISATELHRRVPAVRRDEIGLLARTMNRMLDRLQRSHESRQRFVADASHELRSPIAAIRQHAEVAQAHPDSTTVDELATTVLAEDLRMQHLVDDLLLLARSDEEHTEPPRTPVDLDDLVFAEAERLRTATNLTIDSTAVSAGQVRGDETALARMIHNLADNAARYARSRITFALTEEEGAVVLTISDDGPGIPVEDRTRVFDRFVRLTPARSRDTGGTGLGLAIVAEVVNRHHGSIRNISGATFEARLPSADVDR</sequence>
<name>A0A4R6K4K4_9ACTN</name>
<dbReference type="PANTHER" id="PTHR45436">
    <property type="entry name" value="SENSOR HISTIDINE KINASE YKOH"/>
    <property type="match status" value="1"/>
</dbReference>
<dbReference type="SUPFAM" id="SSF158472">
    <property type="entry name" value="HAMP domain-like"/>
    <property type="match status" value="1"/>
</dbReference>
<proteinExistence type="predicted"/>
<dbReference type="PRINTS" id="PR00344">
    <property type="entry name" value="BCTRLSENSOR"/>
</dbReference>
<keyword evidence="14" id="KW-1185">Reference proteome</keyword>
<dbReference type="GO" id="GO:0005886">
    <property type="term" value="C:plasma membrane"/>
    <property type="evidence" value="ECO:0007669"/>
    <property type="project" value="UniProtKB-SubCell"/>
</dbReference>
<dbReference type="PROSITE" id="PS50885">
    <property type="entry name" value="HAMP"/>
    <property type="match status" value="1"/>
</dbReference>
<comment type="caution">
    <text evidence="13">The sequence shown here is derived from an EMBL/GenBank/DDBJ whole genome shotgun (WGS) entry which is preliminary data.</text>
</comment>
<protein>
    <recommendedName>
        <fullName evidence="3">histidine kinase</fullName>
        <ecNumber evidence="3">2.7.13.3</ecNumber>
    </recommendedName>
</protein>
<dbReference type="Gene3D" id="1.10.287.130">
    <property type="match status" value="1"/>
</dbReference>
<evidence type="ECO:0000256" key="8">
    <source>
        <dbReference type="ARBA" id="ARBA00022989"/>
    </source>
</evidence>
<dbReference type="CDD" id="cd00082">
    <property type="entry name" value="HisKA"/>
    <property type="match status" value="1"/>
</dbReference>
<dbReference type="OrthoDB" id="9786919at2"/>
<dbReference type="FunFam" id="1.10.287.130:FF:000001">
    <property type="entry name" value="Two-component sensor histidine kinase"/>
    <property type="match status" value="1"/>
</dbReference>
<dbReference type="SUPFAM" id="SSF47384">
    <property type="entry name" value="Homodimeric domain of signal transducing histidine kinase"/>
    <property type="match status" value="1"/>
</dbReference>
<dbReference type="RefSeq" id="WP_133803333.1">
    <property type="nucleotide sequence ID" value="NZ_SNWQ01000016.1"/>
</dbReference>
<dbReference type="Proteomes" id="UP000295388">
    <property type="component" value="Unassembled WGS sequence"/>
</dbReference>
<evidence type="ECO:0000256" key="5">
    <source>
        <dbReference type="ARBA" id="ARBA00022679"/>
    </source>
</evidence>
<dbReference type="InterPro" id="IPR003661">
    <property type="entry name" value="HisK_dim/P_dom"/>
</dbReference>
<dbReference type="Pfam" id="PF02518">
    <property type="entry name" value="HATPase_c"/>
    <property type="match status" value="1"/>
</dbReference>
<dbReference type="InterPro" id="IPR004358">
    <property type="entry name" value="Sig_transdc_His_kin-like_C"/>
</dbReference>
<accession>A0A4R6K4K4</accession>